<keyword evidence="4" id="KW-0813">Transport</keyword>
<dbReference type="InterPro" id="IPR039431">
    <property type="entry name" value="Vta1/CALS_N"/>
</dbReference>
<dbReference type="Gene3D" id="1.25.40.270">
    <property type="entry name" value="Vacuolar protein sorting-associated protein vta1"/>
    <property type="match status" value="1"/>
</dbReference>
<comment type="subcellular location">
    <subcellularLocation>
        <location evidence="2">Cytoplasm</location>
    </subcellularLocation>
    <subcellularLocation>
        <location evidence="1">Endosome membrane</location>
        <topology evidence="1">Peripheral membrane protein</topology>
    </subcellularLocation>
</comment>
<comment type="similarity">
    <text evidence="3">Belongs to the VTA1 family.</text>
</comment>
<evidence type="ECO:0000313" key="13">
    <source>
        <dbReference type="EMBL" id="KAK7601947.1"/>
    </source>
</evidence>
<keyword evidence="9" id="KW-0238">DNA-binding</keyword>
<dbReference type="InterPro" id="IPR023175">
    <property type="entry name" value="Vta1/CALS_N_sf"/>
</dbReference>
<feature type="DNA-binding region" description="HMG box" evidence="9">
    <location>
        <begin position="333"/>
        <end position="395"/>
    </location>
</feature>
<evidence type="ECO:0000256" key="2">
    <source>
        <dbReference type="ARBA" id="ARBA00004496"/>
    </source>
</evidence>
<dbReference type="GO" id="GO:0015031">
    <property type="term" value="P:protein transport"/>
    <property type="evidence" value="ECO:0007669"/>
    <property type="project" value="UniProtKB-KW"/>
</dbReference>
<accession>A0AAN9TQB7</accession>
<feature type="domain" description="HMG box" evidence="12">
    <location>
        <begin position="333"/>
        <end position="395"/>
    </location>
</feature>
<dbReference type="GO" id="GO:0010008">
    <property type="term" value="C:endosome membrane"/>
    <property type="evidence" value="ECO:0007669"/>
    <property type="project" value="UniProtKB-SubCell"/>
</dbReference>
<feature type="coiled-coil region" evidence="10">
    <location>
        <begin position="446"/>
        <end position="487"/>
    </location>
</feature>
<keyword evidence="8" id="KW-0472">Membrane</keyword>
<evidence type="ECO:0000256" key="9">
    <source>
        <dbReference type="PROSITE-ProRule" id="PRU00267"/>
    </source>
</evidence>
<dbReference type="GO" id="GO:0005771">
    <property type="term" value="C:multivesicular body"/>
    <property type="evidence" value="ECO:0007669"/>
    <property type="project" value="TreeGrafter"/>
</dbReference>
<feature type="compositionally biased region" description="Low complexity" evidence="11">
    <location>
        <begin position="235"/>
        <end position="245"/>
    </location>
</feature>
<name>A0AAN9TQB7_9HEMI</name>
<dbReference type="SMART" id="SM00398">
    <property type="entry name" value="HMG"/>
    <property type="match status" value="1"/>
</dbReference>
<comment type="caution">
    <text evidence="13">The sequence shown here is derived from an EMBL/GenBank/DDBJ whole genome shotgun (WGS) entry which is preliminary data.</text>
</comment>
<keyword evidence="7" id="KW-0653">Protein transport</keyword>
<dbReference type="InterPro" id="IPR044538">
    <property type="entry name" value="Vta1-like"/>
</dbReference>
<sequence>MVVQLPPCPATLRAIQPYLKIAQEHDEREPVISYWCRLYSLQTALTIDKKSDEAKGFLLSLMEWLEKTKRAAQSNESITSEVAAQAYLENYAMKIFVWADNMDRSSNFNKNVVKCFYNSGLLMDVLTTFGELTDEITQNRKYAKWKATYIHNCLKKGVTPTPGPSSEMTDEEKELNEFMDFDVDKNDPAESKVPPPSASLPSHPVVNDSSSIHPTVPPRLPNPSGFVPYNPQPSPSSEIPQSIPPGSTSVSKNQKLNPELIAKAQKLCKFASSALNYDDVPEAINNLQKALQFTETLKNKQDHLRQSSSTTRPQSSTRASNFAARSLTSFEPGYVRFINDRRETVRAENPSLPFVEITRLLANEWNQLPHDRKQMYLDAAEQEREKYVQEMAAYKQTEAYRLFNEHKLKKKMKTSTTTTTDDENDKDVDVPVSDIPIFTEEFLEYNKNREAELRQLRKSNTDLEQQNAILEKHLDNMKQAVDKLQIETLQRKTSNNLLQQHLQKMRTSFIEQFTSIPLPGSNETPTSTTIDQYVSKLHGLLQENPNSALFNKVKNAICSMDLAF</sequence>
<evidence type="ECO:0000256" key="7">
    <source>
        <dbReference type="ARBA" id="ARBA00022927"/>
    </source>
</evidence>
<feature type="region of interest" description="Disordered" evidence="11">
    <location>
        <begin position="184"/>
        <end position="252"/>
    </location>
</feature>
<dbReference type="InterPro" id="IPR009071">
    <property type="entry name" value="HMG_box_dom"/>
</dbReference>
<feature type="compositionally biased region" description="Low complexity" evidence="11">
    <location>
        <begin position="306"/>
        <end position="320"/>
    </location>
</feature>
<reference evidence="13 14" key="1">
    <citation type="submission" date="2024-03" db="EMBL/GenBank/DDBJ databases">
        <title>Adaptation during the transition from Ophiocordyceps entomopathogen to insect associate is accompanied by gene loss and intensified selection.</title>
        <authorList>
            <person name="Ward C.M."/>
            <person name="Onetto C.A."/>
            <person name="Borneman A.R."/>
        </authorList>
    </citation>
    <scope>NUCLEOTIDE SEQUENCE [LARGE SCALE GENOMIC DNA]</scope>
    <source>
        <strain evidence="13">AWRI1</strain>
        <tissue evidence="13">Single Adult Female</tissue>
    </source>
</reference>
<feature type="region of interest" description="Disordered" evidence="11">
    <location>
        <begin position="298"/>
        <end position="323"/>
    </location>
</feature>
<evidence type="ECO:0000256" key="3">
    <source>
        <dbReference type="ARBA" id="ARBA00007895"/>
    </source>
</evidence>
<protein>
    <recommendedName>
        <fullName evidence="12">HMG box domain-containing protein</fullName>
    </recommendedName>
</protein>
<keyword evidence="10" id="KW-0175">Coiled coil</keyword>
<evidence type="ECO:0000256" key="8">
    <source>
        <dbReference type="ARBA" id="ARBA00023136"/>
    </source>
</evidence>
<evidence type="ECO:0000256" key="5">
    <source>
        <dbReference type="ARBA" id="ARBA00022490"/>
    </source>
</evidence>
<evidence type="ECO:0000256" key="6">
    <source>
        <dbReference type="ARBA" id="ARBA00022753"/>
    </source>
</evidence>
<evidence type="ECO:0000256" key="1">
    <source>
        <dbReference type="ARBA" id="ARBA00004481"/>
    </source>
</evidence>
<dbReference type="EMBL" id="JBBCAQ010000010">
    <property type="protein sequence ID" value="KAK7601947.1"/>
    <property type="molecule type" value="Genomic_DNA"/>
</dbReference>
<keyword evidence="14" id="KW-1185">Reference proteome</keyword>
<dbReference type="Pfam" id="PF18097">
    <property type="entry name" value="Vta1_C"/>
    <property type="match status" value="1"/>
</dbReference>
<keyword evidence="5" id="KW-0963">Cytoplasm</keyword>
<evidence type="ECO:0000313" key="14">
    <source>
        <dbReference type="Proteomes" id="UP001367676"/>
    </source>
</evidence>
<dbReference type="GO" id="GO:0032511">
    <property type="term" value="P:late endosome to vacuole transport via multivesicular body sorting pathway"/>
    <property type="evidence" value="ECO:0007669"/>
    <property type="project" value="InterPro"/>
</dbReference>
<proteinExistence type="inferred from homology"/>
<evidence type="ECO:0000256" key="11">
    <source>
        <dbReference type="SAM" id="MobiDB-lite"/>
    </source>
</evidence>
<dbReference type="PANTHER" id="PTHR46009:SF1">
    <property type="entry name" value="VACUOLAR PROTEIN SORTING-ASSOCIATED PROTEIN VTA1 HOMOLOG"/>
    <property type="match status" value="1"/>
</dbReference>
<evidence type="ECO:0000256" key="10">
    <source>
        <dbReference type="SAM" id="Coils"/>
    </source>
</evidence>
<dbReference type="Proteomes" id="UP001367676">
    <property type="component" value="Unassembled WGS sequence"/>
</dbReference>
<dbReference type="CDD" id="cd21980">
    <property type="entry name" value="HMG-box_HMG20"/>
    <property type="match status" value="1"/>
</dbReference>
<dbReference type="SUPFAM" id="SSF47095">
    <property type="entry name" value="HMG-box"/>
    <property type="match status" value="1"/>
</dbReference>
<dbReference type="PROSITE" id="PS50118">
    <property type="entry name" value="HMG_BOX_2"/>
    <property type="match status" value="1"/>
</dbReference>
<dbReference type="Gene3D" id="1.20.5.420">
    <property type="entry name" value="Immunoglobulin FC, subunit C"/>
    <property type="match status" value="1"/>
</dbReference>
<gene>
    <name evidence="13" type="ORF">V9T40_009388</name>
</gene>
<dbReference type="GO" id="GO:0003677">
    <property type="term" value="F:DNA binding"/>
    <property type="evidence" value="ECO:0007669"/>
    <property type="project" value="UniProtKB-UniRule"/>
</dbReference>
<dbReference type="Gene3D" id="1.10.30.10">
    <property type="entry name" value="High mobility group box domain"/>
    <property type="match status" value="1"/>
</dbReference>
<dbReference type="Pfam" id="PF00505">
    <property type="entry name" value="HMG_box"/>
    <property type="match status" value="1"/>
</dbReference>
<dbReference type="AlphaFoldDB" id="A0AAN9TQB7"/>
<dbReference type="GO" id="GO:0005634">
    <property type="term" value="C:nucleus"/>
    <property type="evidence" value="ECO:0007669"/>
    <property type="project" value="UniProtKB-UniRule"/>
</dbReference>
<organism evidence="13 14">
    <name type="scientific">Parthenolecanium corni</name>
    <dbReference type="NCBI Taxonomy" id="536013"/>
    <lineage>
        <taxon>Eukaryota</taxon>
        <taxon>Metazoa</taxon>
        <taxon>Ecdysozoa</taxon>
        <taxon>Arthropoda</taxon>
        <taxon>Hexapoda</taxon>
        <taxon>Insecta</taxon>
        <taxon>Pterygota</taxon>
        <taxon>Neoptera</taxon>
        <taxon>Paraneoptera</taxon>
        <taxon>Hemiptera</taxon>
        <taxon>Sternorrhyncha</taxon>
        <taxon>Coccoidea</taxon>
        <taxon>Coccidae</taxon>
        <taxon>Parthenolecanium</taxon>
    </lineage>
</organism>
<keyword evidence="9" id="KW-0539">Nucleus</keyword>
<keyword evidence="6" id="KW-0967">Endosome</keyword>
<evidence type="ECO:0000256" key="4">
    <source>
        <dbReference type="ARBA" id="ARBA00022448"/>
    </source>
</evidence>
<dbReference type="Pfam" id="PF04652">
    <property type="entry name" value="Vta1"/>
    <property type="match status" value="1"/>
</dbReference>
<dbReference type="InterPro" id="IPR036910">
    <property type="entry name" value="HMG_box_dom_sf"/>
</dbReference>
<dbReference type="InterPro" id="IPR041212">
    <property type="entry name" value="Vta1_C"/>
</dbReference>
<dbReference type="PANTHER" id="PTHR46009">
    <property type="entry name" value="VACUOLAR PROTEIN SORTING-ASSOCIATED PROTEIN VTA1 HOMOLOG"/>
    <property type="match status" value="1"/>
</dbReference>
<evidence type="ECO:0000259" key="12">
    <source>
        <dbReference type="PROSITE" id="PS50118"/>
    </source>
</evidence>